<dbReference type="EMBL" id="JAPMKX010000005">
    <property type="protein sequence ID" value="MCX7539060.1"/>
    <property type="molecule type" value="Genomic_DNA"/>
</dbReference>
<organism evidence="1 2">
    <name type="scientific">Corynebacterium antarcticum</name>
    <dbReference type="NCBI Taxonomy" id="2800405"/>
    <lineage>
        <taxon>Bacteria</taxon>
        <taxon>Bacillati</taxon>
        <taxon>Actinomycetota</taxon>
        <taxon>Actinomycetes</taxon>
        <taxon>Mycobacteriales</taxon>
        <taxon>Corynebacteriaceae</taxon>
        <taxon>Corynebacterium</taxon>
    </lineage>
</organism>
<proteinExistence type="predicted"/>
<evidence type="ECO:0000313" key="1">
    <source>
        <dbReference type="EMBL" id="MCX7539060.1"/>
    </source>
</evidence>
<comment type="caution">
    <text evidence="1">The sequence shown here is derived from an EMBL/GenBank/DDBJ whole genome shotgun (WGS) entry which is preliminary data.</text>
</comment>
<dbReference type="AlphaFoldDB" id="A0A9Q4CEQ6"/>
<evidence type="ECO:0000313" key="2">
    <source>
        <dbReference type="Proteomes" id="UP001070238"/>
    </source>
</evidence>
<accession>A0A9Q4CEQ6</accession>
<gene>
    <name evidence="1" type="ORF">OS123_11005</name>
</gene>
<protein>
    <submittedName>
        <fullName evidence="1">Uncharacterized protein</fullName>
    </submittedName>
</protein>
<name>A0A9Q4CEQ6_9CORY</name>
<sequence length="150" mass="16312">MSSLTMKWGSPIASRYSVLCRNPRCADAHSRAVVYPSPSVRGELVVRFAERADHRVRCLDDAHRPVVAVDHDLTRGRRGPGIGALGLVLAQLGGGGGFLPAENRRDQGIAQRSRERELAGGECGVGRCVRQEMISLCPVRCPLFYSTISL</sequence>
<dbReference type="Proteomes" id="UP001070238">
    <property type="component" value="Unassembled WGS sequence"/>
</dbReference>
<reference evidence="1" key="1">
    <citation type="submission" date="2022-11" db="EMBL/GenBank/DDBJ databases">
        <title>Corynebacterium sp. isolated from Penguins.</title>
        <authorList>
            <person name="Sedlar K."/>
            <person name="Svec P."/>
        </authorList>
    </citation>
    <scope>NUCLEOTIDE SEQUENCE</scope>
    <source>
        <strain evidence="1">P5875</strain>
    </source>
</reference>